<accession>A0A5C8PN74</accession>
<comment type="similarity">
    <text evidence="1">Belongs to the UPF0065 (bug) family.</text>
</comment>
<evidence type="ECO:0000313" key="3">
    <source>
        <dbReference type="EMBL" id="TXL75937.1"/>
    </source>
</evidence>
<dbReference type="Proteomes" id="UP000321638">
    <property type="component" value="Unassembled WGS sequence"/>
</dbReference>
<dbReference type="SUPFAM" id="SSF53850">
    <property type="entry name" value="Periplasmic binding protein-like II"/>
    <property type="match status" value="1"/>
</dbReference>
<dbReference type="CDD" id="cd13578">
    <property type="entry name" value="PBP2_Bug27"/>
    <property type="match status" value="1"/>
</dbReference>
<dbReference type="Gene3D" id="3.40.190.150">
    <property type="entry name" value="Bordetella uptake gene, domain 1"/>
    <property type="match status" value="1"/>
</dbReference>
<dbReference type="PROSITE" id="PS51318">
    <property type="entry name" value="TAT"/>
    <property type="match status" value="1"/>
</dbReference>
<protein>
    <submittedName>
        <fullName evidence="3">Tripartite tricarboxylate transporter substrate binding protein</fullName>
    </submittedName>
</protein>
<dbReference type="InterPro" id="IPR006311">
    <property type="entry name" value="TAT_signal"/>
</dbReference>
<dbReference type="OrthoDB" id="8970543at2"/>
<evidence type="ECO:0000256" key="1">
    <source>
        <dbReference type="ARBA" id="ARBA00006987"/>
    </source>
</evidence>
<name>A0A5C8PN74_9HYPH</name>
<comment type="caution">
    <text evidence="3">The sequence shown here is derived from an EMBL/GenBank/DDBJ whole genome shotgun (WGS) entry which is preliminary data.</text>
</comment>
<feature type="signal peptide" evidence="2">
    <location>
        <begin position="1"/>
        <end position="22"/>
    </location>
</feature>
<feature type="chain" id="PRO_5023014955" evidence="2">
    <location>
        <begin position="23"/>
        <end position="327"/>
    </location>
</feature>
<dbReference type="Pfam" id="PF03401">
    <property type="entry name" value="TctC"/>
    <property type="match status" value="1"/>
</dbReference>
<gene>
    <name evidence="3" type="ORF">FHP25_12630</name>
</gene>
<keyword evidence="2" id="KW-0732">Signal</keyword>
<sequence>MKITRRRFGALAVLGAASGVAAQPAAGADEFPSRQVRLIVPFAPGGTTDIVGRVLAQQLGEVWGQTVVVENRGGGGTVIGTEALARAPADGYSLMLATPDFTINPSLRRDLPYDPARDFSPVGMVASYPLVLVAHPSVPADSAAAFVALAKTRVGQLSYGSGGSGSSPHLSMELLKAKAGIDLVHVPYRGNGPAITDLLVGRIQVMFTGMPPVAGYVKDGRLKLLGSSGTKRMASAPDLRTIVEQGVPGFNVQTWFGVLAPAGTPQPIIDRVNDGLRQTMAMPKTQAGLAVLDADLTVSSPADFRRTLDTEITVWRDVVRISGARAE</sequence>
<dbReference type="PANTHER" id="PTHR42928">
    <property type="entry name" value="TRICARBOXYLATE-BINDING PROTEIN"/>
    <property type="match status" value="1"/>
</dbReference>
<dbReference type="InterPro" id="IPR005064">
    <property type="entry name" value="BUG"/>
</dbReference>
<dbReference type="PANTHER" id="PTHR42928:SF5">
    <property type="entry name" value="BLR1237 PROTEIN"/>
    <property type="match status" value="1"/>
</dbReference>
<dbReference type="RefSeq" id="WP_147847298.1">
    <property type="nucleotide sequence ID" value="NZ_VDUZ01000012.1"/>
</dbReference>
<reference evidence="3 4" key="1">
    <citation type="submission" date="2019-06" db="EMBL/GenBank/DDBJ databases">
        <title>New taxonomy in bacterial strain CC-CFT640, isolated from vineyard.</title>
        <authorList>
            <person name="Lin S.-Y."/>
            <person name="Tsai C.-F."/>
            <person name="Young C.-C."/>
        </authorList>
    </citation>
    <scope>NUCLEOTIDE SEQUENCE [LARGE SCALE GENOMIC DNA]</scope>
    <source>
        <strain evidence="3 4">CC-CFT640</strain>
    </source>
</reference>
<proteinExistence type="inferred from homology"/>
<evidence type="ECO:0000313" key="4">
    <source>
        <dbReference type="Proteomes" id="UP000321638"/>
    </source>
</evidence>
<organism evidence="3 4">
    <name type="scientific">Vineibacter terrae</name>
    <dbReference type="NCBI Taxonomy" id="2586908"/>
    <lineage>
        <taxon>Bacteria</taxon>
        <taxon>Pseudomonadati</taxon>
        <taxon>Pseudomonadota</taxon>
        <taxon>Alphaproteobacteria</taxon>
        <taxon>Hyphomicrobiales</taxon>
        <taxon>Vineibacter</taxon>
    </lineage>
</organism>
<dbReference type="PIRSF" id="PIRSF017082">
    <property type="entry name" value="YflP"/>
    <property type="match status" value="1"/>
</dbReference>
<dbReference type="EMBL" id="VDUZ01000012">
    <property type="protein sequence ID" value="TXL75937.1"/>
    <property type="molecule type" value="Genomic_DNA"/>
</dbReference>
<dbReference type="Gene3D" id="3.40.190.10">
    <property type="entry name" value="Periplasmic binding protein-like II"/>
    <property type="match status" value="1"/>
</dbReference>
<dbReference type="AlphaFoldDB" id="A0A5C8PN74"/>
<dbReference type="InterPro" id="IPR042100">
    <property type="entry name" value="Bug_dom1"/>
</dbReference>
<keyword evidence="4" id="KW-1185">Reference proteome</keyword>
<evidence type="ECO:0000256" key="2">
    <source>
        <dbReference type="SAM" id="SignalP"/>
    </source>
</evidence>